<name>A0ABS7NJQ0_9RHOB</name>
<dbReference type="InterPro" id="IPR002881">
    <property type="entry name" value="DUF58"/>
</dbReference>
<dbReference type="Proteomes" id="UP000766629">
    <property type="component" value="Unassembled WGS sequence"/>
</dbReference>
<comment type="caution">
    <text evidence="2">The sequence shown here is derived from an EMBL/GenBank/DDBJ whole genome shotgun (WGS) entry which is preliminary data.</text>
</comment>
<accession>A0ABS7NJQ0</accession>
<evidence type="ECO:0000313" key="2">
    <source>
        <dbReference type="EMBL" id="MBY6141421.1"/>
    </source>
</evidence>
<feature type="domain" description="DUF58" evidence="1">
    <location>
        <begin position="56"/>
        <end position="258"/>
    </location>
</feature>
<sequence length="297" mass="32462">MTRPAASQAAVGLRHRAEAEASTLPPLLVQARHLAGSVLMGEHGRRRAGAGDDFWQYRPAQAGDSRRMIDHRRSAMGDVQYVREREWQIAQTVHLWVDAGASMRFASSPKLPQKAERARLLGLAAAVLMVQGGERVGLTGGSLPPRRGSVQILRLAEALSADDAEDYAPPGHRALIPHARALFISDFLGPFEPVEQALSKAAARGVRGVLLQVLDPAEETFPFAGRTLFESIAGGVTHETLKASALQERYLDRLAERRAALERLCRVAGWRFGRHHTGDAAQAALMWLYHALERTAP</sequence>
<protein>
    <submittedName>
        <fullName evidence="2">DUF58 domain-containing protein</fullName>
    </submittedName>
</protein>
<dbReference type="Pfam" id="PF01882">
    <property type="entry name" value="DUF58"/>
    <property type="match status" value="1"/>
</dbReference>
<keyword evidence="3" id="KW-1185">Reference proteome</keyword>
<evidence type="ECO:0000313" key="3">
    <source>
        <dbReference type="Proteomes" id="UP000766629"/>
    </source>
</evidence>
<organism evidence="2 3">
    <name type="scientific">Leisingera daeponensis</name>
    <dbReference type="NCBI Taxonomy" id="405746"/>
    <lineage>
        <taxon>Bacteria</taxon>
        <taxon>Pseudomonadati</taxon>
        <taxon>Pseudomonadota</taxon>
        <taxon>Alphaproteobacteria</taxon>
        <taxon>Rhodobacterales</taxon>
        <taxon>Roseobacteraceae</taxon>
        <taxon>Leisingera</taxon>
    </lineage>
</organism>
<proteinExistence type="predicted"/>
<dbReference type="PANTHER" id="PTHR33608:SF6">
    <property type="entry name" value="BLL2464 PROTEIN"/>
    <property type="match status" value="1"/>
</dbReference>
<reference evidence="2 3" key="1">
    <citation type="submission" date="2021-06" db="EMBL/GenBank/DDBJ databases">
        <title>50 bacteria genomes isolated from Dapeng, Shenzhen, China.</title>
        <authorList>
            <person name="Zheng W."/>
            <person name="Yu S."/>
            <person name="Huang Y."/>
        </authorList>
    </citation>
    <scope>NUCLEOTIDE SEQUENCE [LARGE SCALE GENOMIC DNA]</scope>
    <source>
        <strain evidence="2 3">DP1N14-2</strain>
    </source>
</reference>
<dbReference type="PANTHER" id="PTHR33608">
    <property type="entry name" value="BLL2464 PROTEIN"/>
    <property type="match status" value="1"/>
</dbReference>
<dbReference type="EMBL" id="JAHVJA010000010">
    <property type="protein sequence ID" value="MBY6141421.1"/>
    <property type="molecule type" value="Genomic_DNA"/>
</dbReference>
<gene>
    <name evidence="2" type="ORF">KUV26_18430</name>
</gene>
<dbReference type="RefSeq" id="WP_222509465.1">
    <property type="nucleotide sequence ID" value="NZ_JAHVJA010000010.1"/>
</dbReference>
<evidence type="ECO:0000259" key="1">
    <source>
        <dbReference type="Pfam" id="PF01882"/>
    </source>
</evidence>